<evidence type="ECO:0000313" key="1">
    <source>
        <dbReference type="Proteomes" id="UP000887579"/>
    </source>
</evidence>
<sequence>MPAFNNIPENEILTDDLPSVKARLNKPAFEYLSTLLPPIIDYQIKRARIPPVKTCPPIVDGCVHVSNIYISRYRCPQNVAIYPAPPDQLILAVENVDFGITGNLGGYIKILRRKLFGIVQVNAYQVSITVAVKLTRGQNGVPMVEMVDSVKLTRGQNGAPMVEMVDCQVTVGIADAYVEHGGLLGIIANKILRQTISSQAKDLIPGKVCETIPLIINEKLNSRLASLPRGLELTKLLKAIGGPLDFTQGSITDGCGNLCRSA</sequence>
<dbReference type="Proteomes" id="UP000887579">
    <property type="component" value="Unplaced"/>
</dbReference>
<proteinExistence type="predicted"/>
<organism evidence="1 2">
    <name type="scientific">Panagrolaimus sp. ES5</name>
    <dbReference type="NCBI Taxonomy" id="591445"/>
    <lineage>
        <taxon>Eukaryota</taxon>
        <taxon>Metazoa</taxon>
        <taxon>Ecdysozoa</taxon>
        <taxon>Nematoda</taxon>
        <taxon>Chromadorea</taxon>
        <taxon>Rhabditida</taxon>
        <taxon>Tylenchina</taxon>
        <taxon>Panagrolaimomorpha</taxon>
        <taxon>Panagrolaimoidea</taxon>
        <taxon>Panagrolaimidae</taxon>
        <taxon>Panagrolaimus</taxon>
    </lineage>
</organism>
<dbReference type="WBParaSite" id="ES5_v2.g21215.t1">
    <property type="protein sequence ID" value="ES5_v2.g21215.t1"/>
    <property type="gene ID" value="ES5_v2.g21215"/>
</dbReference>
<reference evidence="2" key="1">
    <citation type="submission" date="2022-11" db="UniProtKB">
        <authorList>
            <consortium name="WormBaseParasite"/>
        </authorList>
    </citation>
    <scope>IDENTIFICATION</scope>
</reference>
<protein>
    <submittedName>
        <fullName evidence="2">Lipid-binding serum glycoprotein N-terminal domain-containing protein</fullName>
    </submittedName>
</protein>
<evidence type="ECO:0000313" key="2">
    <source>
        <dbReference type="WBParaSite" id="ES5_v2.g21215.t1"/>
    </source>
</evidence>
<name>A0AC34FVS9_9BILA</name>
<accession>A0AC34FVS9</accession>